<dbReference type="Gene3D" id="3.40.50.2000">
    <property type="entry name" value="Glycogen Phosphorylase B"/>
    <property type="match status" value="1"/>
</dbReference>
<comment type="caution">
    <text evidence="1">The sequence shown here is derived from an EMBL/GenBank/DDBJ whole genome shotgun (WGS) entry which is preliminary data.</text>
</comment>
<keyword evidence="2" id="KW-1185">Reference proteome</keyword>
<name>A0A926NP26_9SPHI</name>
<organism evidence="1 2">
    <name type="scientific">Mucilaginibacter glaciei</name>
    <dbReference type="NCBI Taxonomy" id="2772109"/>
    <lineage>
        <taxon>Bacteria</taxon>
        <taxon>Pseudomonadati</taxon>
        <taxon>Bacteroidota</taxon>
        <taxon>Sphingobacteriia</taxon>
        <taxon>Sphingobacteriales</taxon>
        <taxon>Sphingobacteriaceae</taxon>
        <taxon>Mucilaginibacter</taxon>
    </lineage>
</organism>
<evidence type="ECO:0000313" key="1">
    <source>
        <dbReference type="EMBL" id="MBD1393301.1"/>
    </source>
</evidence>
<gene>
    <name evidence="1" type="ORF">IDJ76_09345</name>
</gene>
<evidence type="ECO:0000313" key="2">
    <source>
        <dbReference type="Proteomes" id="UP000619078"/>
    </source>
</evidence>
<dbReference type="SUPFAM" id="SSF53756">
    <property type="entry name" value="UDP-Glycosyltransferase/glycogen phosphorylase"/>
    <property type="match status" value="1"/>
</dbReference>
<dbReference type="EMBL" id="JACWMX010000003">
    <property type="protein sequence ID" value="MBD1393301.1"/>
    <property type="molecule type" value="Genomic_DNA"/>
</dbReference>
<dbReference type="AlphaFoldDB" id="A0A926NP26"/>
<dbReference type="Proteomes" id="UP000619078">
    <property type="component" value="Unassembled WGS sequence"/>
</dbReference>
<proteinExistence type="predicted"/>
<reference evidence="1" key="1">
    <citation type="submission" date="2020-09" db="EMBL/GenBank/DDBJ databases">
        <title>Novel species of Mucilaginibacter isolated from a glacier on the Tibetan Plateau.</title>
        <authorList>
            <person name="Liu Q."/>
            <person name="Xin Y.-H."/>
        </authorList>
    </citation>
    <scope>NUCLEOTIDE SEQUENCE</scope>
    <source>
        <strain evidence="1">ZB1P21</strain>
    </source>
</reference>
<protein>
    <submittedName>
        <fullName evidence="1">Uncharacterized protein</fullName>
    </submittedName>
</protein>
<dbReference type="RefSeq" id="WP_191163032.1">
    <property type="nucleotide sequence ID" value="NZ_JACWMX010000003.1"/>
</dbReference>
<sequence>MKILSYHPFSLNANGGGSRILRRLYEGHEHDVETIIVSESIVKSARGKVKETVVHANPVIRPWARWRIRNLLIWLRVGAFKPNTIKKIRKAAAKINYDVLHVVNHYIFSAALCDEEFTRGKKLWVSFHDHYNEIKSPVADTRKLWAAAHRRLVISHELGQKYQLEFGQRPYEIITDGVTKTEINRDIRKRSPLITIYFAGLLHITYLPLFDALAKALDVLNKQGLSFKLILRGTQQLKFLQNRAFETIYRPMTLDQKELKAELDEADILYLPIKFTSPDFYLYSLSTKMVGYLASPGAILYHGPGDSAACSLLQQHDAAVCCTGLTADDLANDIRQCLTAAEEISAAAKVLVANRFDLEAIRERFWMGAV</sequence>
<accession>A0A926NP26</accession>